<reference evidence="1" key="1">
    <citation type="journal article" date="2014" name="Front. Microbiol.">
        <title>High frequency of phylogenetically diverse reductive dehalogenase-homologous genes in deep subseafloor sedimentary metagenomes.</title>
        <authorList>
            <person name="Kawai M."/>
            <person name="Futagami T."/>
            <person name="Toyoda A."/>
            <person name="Takaki Y."/>
            <person name="Nishi S."/>
            <person name="Hori S."/>
            <person name="Arai W."/>
            <person name="Tsubouchi T."/>
            <person name="Morono Y."/>
            <person name="Uchiyama I."/>
            <person name="Ito T."/>
            <person name="Fujiyama A."/>
            <person name="Inagaki F."/>
            <person name="Takami H."/>
        </authorList>
    </citation>
    <scope>NUCLEOTIDE SEQUENCE</scope>
    <source>
        <strain evidence="1">Expedition CK06-06</strain>
    </source>
</reference>
<sequence length="37" mass="4209">SVMIDIIDGLEQYLIERGYANIAELKEKEGGRDLEAR</sequence>
<dbReference type="EMBL" id="BARV01038723">
    <property type="protein sequence ID" value="GAI50335.1"/>
    <property type="molecule type" value="Genomic_DNA"/>
</dbReference>
<comment type="caution">
    <text evidence="1">The sequence shown here is derived from an EMBL/GenBank/DDBJ whole genome shotgun (WGS) entry which is preliminary data.</text>
</comment>
<protein>
    <submittedName>
        <fullName evidence="1">Uncharacterized protein</fullName>
    </submittedName>
</protein>
<gene>
    <name evidence="1" type="ORF">S06H3_59570</name>
</gene>
<organism evidence="1">
    <name type="scientific">marine sediment metagenome</name>
    <dbReference type="NCBI Taxonomy" id="412755"/>
    <lineage>
        <taxon>unclassified sequences</taxon>
        <taxon>metagenomes</taxon>
        <taxon>ecological metagenomes</taxon>
    </lineage>
</organism>
<proteinExistence type="predicted"/>
<evidence type="ECO:0000313" key="1">
    <source>
        <dbReference type="EMBL" id="GAI50335.1"/>
    </source>
</evidence>
<dbReference type="AlphaFoldDB" id="X1QH40"/>
<name>X1QH40_9ZZZZ</name>
<feature type="non-terminal residue" evidence="1">
    <location>
        <position position="1"/>
    </location>
</feature>
<accession>X1QH40</accession>